<protein>
    <recommendedName>
        <fullName evidence="11">Fluoride-specific ion channel FluC</fullName>
    </recommendedName>
</protein>
<evidence type="ECO:0000256" key="3">
    <source>
        <dbReference type="ARBA" id="ARBA00022519"/>
    </source>
</evidence>
<comment type="similarity">
    <text evidence="9 11">Belongs to the fluoride channel Fluc/FEX (TC 1.A.43) family.</text>
</comment>
<keyword evidence="2 11" id="KW-1003">Cell membrane</keyword>
<feature type="transmembrane region" description="Helical" evidence="11">
    <location>
        <begin position="33"/>
        <end position="54"/>
    </location>
</feature>
<dbReference type="RefSeq" id="WP_018695022.1">
    <property type="nucleotide sequence ID" value="NZ_AP025562.1"/>
</dbReference>
<feature type="binding site" evidence="11">
    <location>
        <position position="75"/>
    </location>
    <ligand>
        <name>Na(+)</name>
        <dbReference type="ChEBI" id="CHEBI:29101"/>
        <note>structural</note>
    </ligand>
</feature>
<dbReference type="NCBIfam" id="TIGR00494">
    <property type="entry name" value="crcB"/>
    <property type="match status" value="1"/>
</dbReference>
<comment type="function">
    <text evidence="11">Fluoride-specific ion channel. Important for reducing fluoride concentration in the cell, thus reducing its toxicity.</text>
</comment>
<evidence type="ECO:0000313" key="12">
    <source>
        <dbReference type="EMBL" id="OUN04555.1"/>
    </source>
</evidence>
<gene>
    <name evidence="11" type="primary">fluC</name>
    <name evidence="11" type="synonym">crcB</name>
    <name evidence="12" type="ORF">B5G41_04405</name>
</gene>
<evidence type="ECO:0000256" key="5">
    <source>
        <dbReference type="ARBA" id="ARBA00022989"/>
    </source>
</evidence>
<evidence type="ECO:0000256" key="7">
    <source>
        <dbReference type="ARBA" id="ARBA00023136"/>
    </source>
</evidence>
<keyword evidence="11" id="KW-0813">Transport</keyword>
<evidence type="ECO:0000256" key="9">
    <source>
        <dbReference type="ARBA" id="ARBA00035120"/>
    </source>
</evidence>
<feature type="transmembrane region" description="Helical" evidence="11">
    <location>
        <begin position="61"/>
        <end position="81"/>
    </location>
</feature>
<organism evidence="12 13">
    <name type="scientific">Alistipes onderdonkii</name>
    <dbReference type="NCBI Taxonomy" id="328813"/>
    <lineage>
        <taxon>Bacteria</taxon>
        <taxon>Pseudomonadati</taxon>
        <taxon>Bacteroidota</taxon>
        <taxon>Bacteroidia</taxon>
        <taxon>Bacteroidales</taxon>
        <taxon>Rikenellaceae</taxon>
        <taxon>Alistipes</taxon>
    </lineage>
</organism>
<evidence type="ECO:0000256" key="8">
    <source>
        <dbReference type="ARBA" id="ARBA00023303"/>
    </source>
</evidence>
<dbReference type="GO" id="GO:0046872">
    <property type="term" value="F:metal ion binding"/>
    <property type="evidence" value="ECO:0007669"/>
    <property type="project" value="UniProtKB-KW"/>
</dbReference>
<dbReference type="eggNOG" id="COG0239">
    <property type="taxonomic scope" value="Bacteria"/>
</dbReference>
<feature type="transmembrane region" description="Helical" evidence="11">
    <location>
        <begin position="93"/>
        <end position="117"/>
    </location>
</feature>
<keyword evidence="6 11" id="KW-0406">Ion transport</keyword>
<dbReference type="OrthoDB" id="9815830at2"/>
<dbReference type="GO" id="GO:0140114">
    <property type="term" value="P:cellular detoxification of fluoride"/>
    <property type="evidence" value="ECO:0007669"/>
    <property type="project" value="UniProtKB-UniRule"/>
</dbReference>
<dbReference type="GO" id="GO:0062054">
    <property type="term" value="F:fluoride channel activity"/>
    <property type="evidence" value="ECO:0007669"/>
    <property type="project" value="UniProtKB-UniRule"/>
</dbReference>
<keyword evidence="4 11" id="KW-0812">Transmembrane</keyword>
<dbReference type="PANTHER" id="PTHR28259">
    <property type="entry name" value="FLUORIDE EXPORT PROTEIN 1-RELATED"/>
    <property type="match status" value="1"/>
</dbReference>
<reference evidence="13" key="1">
    <citation type="submission" date="2017-04" db="EMBL/GenBank/DDBJ databases">
        <title>Function of individual gut microbiota members based on whole genome sequencing of pure cultures obtained from chicken caecum.</title>
        <authorList>
            <person name="Medvecky M."/>
            <person name="Cejkova D."/>
            <person name="Polansky O."/>
            <person name="Karasova D."/>
            <person name="Kubasova T."/>
            <person name="Cizek A."/>
            <person name="Rychlik I."/>
        </authorList>
    </citation>
    <scope>NUCLEOTIDE SEQUENCE [LARGE SCALE GENOMIC DNA]</scope>
    <source>
        <strain evidence="13">An90</strain>
    </source>
</reference>
<comment type="catalytic activity">
    <reaction evidence="10">
        <text>fluoride(in) = fluoride(out)</text>
        <dbReference type="Rhea" id="RHEA:76159"/>
        <dbReference type="ChEBI" id="CHEBI:17051"/>
    </reaction>
    <physiologicalReaction direction="left-to-right" evidence="10">
        <dbReference type="Rhea" id="RHEA:76160"/>
    </physiologicalReaction>
</comment>
<dbReference type="Proteomes" id="UP000195772">
    <property type="component" value="Unassembled WGS sequence"/>
</dbReference>
<dbReference type="Pfam" id="PF02537">
    <property type="entry name" value="CRCB"/>
    <property type="match status" value="1"/>
</dbReference>
<evidence type="ECO:0000256" key="11">
    <source>
        <dbReference type="HAMAP-Rule" id="MF_00454"/>
    </source>
</evidence>
<dbReference type="InterPro" id="IPR003691">
    <property type="entry name" value="FluC"/>
</dbReference>
<keyword evidence="5 11" id="KW-1133">Transmembrane helix</keyword>
<evidence type="ECO:0000256" key="4">
    <source>
        <dbReference type="ARBA" id="ARBA00022692"/>
    </source>
</evidence>
<evidence type="ECO:0000256" key="10">
    <source>
        <dbReference type="ARBA" id="ARBA00035585"/>
    </source>
</evidence>
<name>A0A1Y3QZQ0_9BACT</name>
<dbReference type="PANTHER" id="PTHR28259:SF1">
    <property type="entry name" value="FLUORIDE EXPORT PROTEIN 1-RELATED"/>
    <property type="match status" value="1"/>
</dbReference>
<evidence type="ECO:0000256" key="1">
    <source>
        <dbReference type="ARBA" id="ARBA00004651"/>
    </source>
</evidence>
<dbReference type="HAMAP" id="MF_00454">
    <property type="entry name" value="FluC"/>
    <property type="match status" value="1"/>
</dbReference>
<keyword evidence="11" id="KW-0915">Sodium</keyword>
<keyword evidence="7 11" id="KW-0472">Membrane</keyword>
<sequence length="123" mass="12628">MIRELLAVGCGGAAGSIVRYLLCGGIMAGQTLLGFPAGTFTVNAAGSLLIGILLEATSSETLGWLLIVGFCGGFTTFSTFSADAVRLLREECYTAAATYVGLSVAVCIVFAAAGMWIGTTFRN</sequence>
<evidence type="ECO:0000313" key="13">
    <source>
        <dbReference type="Proteomes" id="UP000195772"/>
    </source>
</evidence>
<comment type="activity regulation">
    <text evidence="11">Na(+) is not transported, but it plays an essential structural role and its presence is essential for fluoride channel function.</text>
</comment>
<dbReference type="EMBL" id="NFHB01000002">
    <property type="protein sequence ID" value="OUN04555.1"/>
    <property type="molecule type" value="Genomic_DNA"/>
</dbReference>
<proteinExistence type="inferred from homology"/>
<dbReference type="AlphaFoldDB" id="A0A1Y3QZQ0"/>
<keyword evidence="3" id="KW-0997">Cell inner membrane</keyword>
<dbReference type="GO" id="GO:0005886">
    <property type="term" value="C:plasma membrane"/>
    <property type="evidence" value="ECO:0007669"/>
    <property type="project" value="UniProtKB-SubCell"/>
</dbReference>
<comment type="subcellular location">
    <subcellularLocation>
        <location evidence="1 11">Cell membrane</location>
        <topology evidence="1 11">Multi-pass membrane protein</topology>
    </subcellularLocation>
</comment>
<keyword evidence="11" id="KW-0479">Metal-binding</keyword>
<accession>A0A1Y3QZQ0</accession>
<feature type="binding site" evidence="11">
    <location>
        <position position="72"/>
    </location>
    <ligand>
        <name>Na(+)</name>
        <dbReference type="ChEBI" id="CHEBI:29101"/>
        <note>structural</note>
    </ligand>
</feature>
<comment type="caution">
    <text evidence="12">The sequence shown here is derived from an EMBL/GenBank/DDBJ whole genome shotgun (WGS) entry which is preliminary data.</text>
</comment>
<evidence type="ECO:0000256" key="6">
    <source>
        <dbReference type="ARBA" id="ARBA00023065"/>
    </source>
</evidence>
<evidence type="ECO:0000256" key="2">
    <source>
        <dbReference type="ARBA" id="ARBA00022475"/>
    </source>
</evidence>
<keyword evidence="8 11" id="KW-0407">Ion channel</keyword>